<proteinExistence type="predicted"/>
<dbReference type="EMBL" id="JBCGBO010000005">
    <property type="protein sequence ID" value="KAK9197765.1"/>
    <property type="molecule type" value="Genomic_DNA"/>
</dbReference>
<dbReference type="AlphaFoldDB" id="A0AAP0QK93"/>
<protein>
    <submittedName>
        <fullName evidence="1">Uncharacterized protein</fullName>
    </submittedName>
</protein>
<reference evidence="1 2" key="1">
    <citation type="submission" date="2024-05" db="EMBL/GenBank/DDBJ databases">
        <title>Haplotype-resolved chromosome-level genome assembly of Huyou (Citrus changshanensis).</title>
        <authorList>
            <person name="Miao C."/>
            <person name="Chen W."/>
            <person name="Wu Y."/>
            <person name="Wang L."/>
            <person name="Zhao S."/>
            <person name="Grierson D."/>
            <person name="Xu C."/>
            <person name="Chen K."/>
        </authorList>
    </citation>
    <scope>NUCLEOTIDE SEQUENCE [LARGE SCALE GENOMIC DNA]</scope>
    <source>
        <strain evidence="1">01-14</strain>
        <tissue evidence="1">Leaf</tissue>
    </source>
</reference>
<dbReference type="Proteomes" id="UP001428341">
    <property type="component" value="Unassembled WGS sequence"/>
</dbReference>
<gene>
    <name evidence="1" type="ORF">WN944_012948</name>
</gene>
<accession>A0AAP0QK93</accession>
<name>A0AAP0QK93_9ROSI</name>
<evidence type="ECO:0000313" key="2">
    <source>
        <dbReference type="Proteomes" id="UP001428341"/>
    </source>
</evidence>
<keyword evidence="2" id="KW-1185">Reference proteome</keyword>
<evidence type="ECO:0000313" key="1">
    <source>
        <dbReference type="EMBL" id="KAK9197765.1"/>
    </source>
</evidence>
<dbReference type="Gene3D" id="3.30.559.10">
    <property type="entry name" value="Chloramphenicol acetyltransferase-like domain"/>
    <property type="match status" value="1"/>
</dbReference>
<comment type="caution">
    <text evidence="1">The sequence shown here is derived from an EMBL/GenBank/DDBJ whole genome shotgun (WGS) entry which is preliminary data.</text>
</comment>
<organism evidence="1 2">
    <name type="scientific">Citrus x changshan-huyou</name>
    <dbReference type="NCBI Taxonomy" id="2935761"/>
    <lineage>
        <taxon>Eukaryota</taxon>
        <taxon>Viridiplantae</taxon>
        <taxon>Streptophyta</taxon>
        <taxon>Embryophyta</taxon>
        <taxon>Tracheophyta</taxon>
        <taxon>Spermatophyta</taxon>
        <taxon>Magnoliopsida</taxon>
        <taxon>eudicotyledons</taxon>
        <taxon>Gunneridae</taxon>
        <taxon>Pentapetalae</taxon>
        <taxon>rosids</taxon>
        <taxon>malvids</taxon>
        <taxon>Sapindales</taxon>
        <taxon>Rutaceae</taxon>
        <taxon>Aurantioideae</taxon>
        <taxon>Citrus</taxon>
    </lineage>
</organism>
<dbReference type="InterPro" id="IPR023213">
    <property type="entry name" value="CAT-like_dom_sf"/>
</dbReference>
<sequence>MPGTGVRQRLQPPLPPEYFGNAVQGEFVFMKARDQGLGNVFAEVECLRKRFWVGEGQLLPVRSGPANKVVGKITLFARVEVGSVNVEACF</sequence>